<dbReference type="Proteomes" id="UP001381693">
    <property type="component" value="Unassembled WGS sequence"/>
</dbReference>
<proteinExistence type="predicted"/>
<evidence type="ECO:0000313" key="2">
    <source>
        <dbReference type="Proteomes" id="UP001381693"/>
    </source>
</evidence>
<dbReference type="AlphaFoldDB" id="A0AAN8XAL5"/>
<keyword evidence="2" id="KW-1185">Reference proteome</keyword>
<evidence type="ECO:0000313" key="1">
    <source>
        <dbReference type="EMBL" id="KAK7080880.1"/>
    </source>
</evidence>
<name>A0AAN8XAL5_HALRR</name>
<gene>
    <name evidence="1" type="ORF">SK128_008338</name>
</gene>
<dbReference type="EMBL" id="JAXCGZ010005760">
    <property type="protein sequence ID" value="KAK7080880.1"/>
    <property type="molecule type" value="Genomic_DNA"/>
</dbReference>
<organism evidence="1 2">
    <name type="scientific">Halocaridina rubra</name>
    <name type="common">Hawaiian red shrimp</name>
    <dbReference type="NCBI Taxonomy" id="373956"/>
    <lineage>
        <taxon>Eukaryota</taxon>
        <taxon>Metazoa</taxon>
        <taxon>Ecdysozoa</taxon>
        <taxon>Arthropoda</taxon>
        <taxon>Crustacea</taxon>
        <taxon>Multicrustacea</taxon>
        <taxon>Malacostraca</taxon>
        <taxon>Eumalacostraca</taxon>
        <taxon>Eucarida</taxon>
        <taxon>Decapoda</taxon>
        <taxon>Pleocyemata</taxon>
        <taxon>Caridea</taxon>
        <taxon>Atyoidea</taxon>
        <taxon>Atyidae</taxon>
        <taxon>Halocaridina</taxon>
    </lineage>
</organism>
<reference evidence="1 2" key="1">
    <citation type="submission" date="2023-11" db="EMBL/GenBank/DDBJ databases">
        <title>Halocaridina rubra genome assembly.</title>
        <authorList>
            <person name="Smith C."/>
        </authorList>
    </citation>
    <scope>NUCLEOTIDE SEQUENCE [LARGE SCALE GENOMIC DNA]</scope>
    <source>
        <strain evidence="1">EP-1</strain>
        <tissue evidence="1">Whole</tissue>
    </source>
</reference>
<comment type="caution">
    <text evidence="1">The sequence shown here is derived from an EMBL/GenBank/DDBJ whole genome shotgun (WGS) entry which is preliminary data.</text>
</comment>
<sequence>MNGSLEEAKHEEQLWLKHAGDILESDELGQEEKISWAAFHAACQQKECIIPAITALLPTFS</sequence>
<feature type="non-terminal residue" evidence="1">
    <location>
        <position position="61"/>
    </location>
</feature>
<accession>A0AAN8XAL5</accession>
<protein>
    <submittedName>
        <fullName evidence="1">Uncharacterized protein</fullName>
    </submittedName>
</protein>